<name>A0A2P2M9T7_RHIMU</name>
<protein>
    <submittedName>
        <fullName evidence="1">Auxin response factor</fullName>
    </submittedName>
</protein>
<sequence>MLSLDMTDEDRAGCCLLARLIPKRSCDFSSLINKTESPAKSLLVLTKTLQPVVSRCLFGWPR</sequence>
<proteinExistence type="predicted"/>
<organism evidence="1">
    <name type="scientific">Rhizophora mucronata</name>
    <name type="common">Asiatic mangrove</name>
    <dbReference type="NCBI Taxonomy" id="61149"/>
    <lineage>
        <taxon>Eukaryota</taxon>
        <taxon>Viridiplantae</taxon>
        <taxon>Streptophyta</taxon>
        <taxon>Embryophyta</taxon>
        <taxon>Tracheophyta</taxon>
        <taxon>Spermatophyta</taxon>
        <taxon>Magnoliopsida</taxon>
        <taxon>eudicotyledons</taxon>
        <taxon>Gunneridae</taxon>
        <taxon>Pentapetalae</taxon>
        <taxon>rosids</taxon>
        <taxon>fabids</taxon>
        <taxon>Malpighiales</taxon>
        <taxon>Rhizophoraceae</taxon>
        <taxon>Rhizophora</taxon>
    </lineage>
</organism>
<evidence type="ECO:0000313" key="1">
    <source>
        <dbReference type="EMBL" id="MBX26988.1"/>
    </source>
</evidence>
<reference evidence="1" key="1">
    <citation type="submission" date="2018-02" db="EMBL/GenBank/DDBJ databases">
        <title>Rhizophora mucronata_Transcriptome.</title>
        <authorList>
            <person name="Meera S.P."/>
            <person name="Sreeshan A."/>
            <person name="Augustine A."/>
        </authorList>
    </citation>
    <scope>NUCLEOTIDE SEQUENCE</scope>
    <source>
        <tissue evidence="1">Leaf</tissue>
    </source>
</reference>
<dbReference type="EMBL" id="GGEC01046504">
    <property type="protein sequence ID" value="MBX26988.1"/>
    <property type="molecule type" value="Transcribed_RNA"/>
</dbReference>
<dbReference type="AlphaFoldDB" id="A0A2P2M9T7"/>
<accession>A0A2P2M9T7</accession>